<comment type="similarity">
    <text evidence="1">Belongs to the GET4 family.</text>
</comment>
<dbReference type="PANTHER" id="PTHR12875:SF0">
    <property type="entry name" value="GOLGI TO ER TRAFFIC PROTEIN 4 HOMOLOG"/>
    <property type="match status" value="1"/>
</dbReference>
<dbReference type="OMA" id="LMDMMGM"/>
<dbReference type="OrthoDB" id="10252405at2759"/>
<reference evidence="2" key="2">
    <citation type="submission" date="2017-05" db="UniProtKB">
        <authorList>
            <consortium name="EnsemblMetazoa"/>
        </authorList>
    </citation>
    <scope>IDENTIFICATION</scope>
</reference>
<gene>
    <name evidence="2" type="primary">105313254</name>
</gene>
<dbReference type="eggNOG" id="KOG3024">
    <property type="taxonomic scope" value="Eukaryota"/>
</dbReference>
<name>A0A1X7VSS6_AMPQE</name>
<dbReference type="InParanoid" id="A0A1X7VSS6"/>
<keyword evidence="3" id="KW-1185">Reference proteome</keyword>
<evidence type="ECO:0000313" key="3">
    <source>
        <dbReference type="Proteomes" id="UP000007879"/>
    </source>
</evidence>
<accession>A0A1X7VSS6</accession>
<dbReference type="EnsemblMetazoa" id="XM_011406539.2">
    <property type="protein sequence ID" value="XP_011404841.2"/>
    <property type="gene ID" value="LOC105313254"/>
</dbReference>
<dbReference type="Gene3D" id="1.25.40.10">
    <property type="entry name" value="Tetratricopeptide repeat domain"/>
    <property type="match status" value="1"/>
</dbReference>
<dbReference type="Pfam" id="PF04190">
    <property type="entry name" value="GET4"/>
    <property type="match status" value="1"/>
</dbReference>
<dbReference type="GO" id="GO:0071818">
    <property type="term" value="C:BAT3 complex"/>
    <property type="evidence" value="ECO:0007669"/>
    <property type="project" value="TreeGrafter"/>
</dbReference>
<protein>
    <recommendedName>
        <fullName evidence="4">Golgi to ER traffic protein 4 homolog</fullName>
    </recommendedName>
</protein>
<dbReference type="GO" id="GO:0045048">
    <property type="term" value="P:protein insertion into ER membrane"/>
    <property type="evidence" value="ECO:0007669"/>
    <property type="project" value="InterPro"/>
</dbReference>
<reference evidence="3" key="1">
    <citation type="journal article" date="2010" name="Nature">
        <title>The Amphimedon queenslandica genome and the evolution of animal complexity.</title>
        <authorList>
            <person name="Srivastava M."/>
            <person name="Simakov O."/>
            <person name="Chapman J."/>
            <person name="Fahey B."/>
            <person name="Gauthier M.E."/>
            <person name="Mitros T."/>
            <person name="Richards G.S."/>
            <person name="Conaco C."/>
            <person name="Dacre M."/>
            <person name="Hellsten U."/>
            <person name="Larroux C."/>
            <person name="Putnam N.H."/>
            <person name="Stanke M."/>
            <person name="Adamska M."/>
            <person name="Darling A."/>
            <person name="Degnan S.M."/>
            <person name="Oakley T.H."/>
            <person name="Plachetzki D.C."/>
            <person name="Zhai Y."/>
            <person name="Adamski M."/>
            <person name="Calcino A."/>
            <person name="Cummins S.F."/>
            <person name="Goodstein D.M."/>
            <person name="Harris C."/>
            <person name="Jackson D.J."/>
            <person name="Leys S.P."/>
            <person name="Shu S."/>
            <person name="Woodcroft B.J."/>
            <person name="Vervoort M."/>
            <person name="Kosik K.S."/>
            <person name="Manning G."/>
            <person name="Degnan B.M."/>
            <person name="Rokhsar D.S."/>
        </authorList>
    </citation>
    <scope>NUCLEOTIDE SEQUENCE [LARGE SCALE GENOMIC DNA]</scope>
</reference>
<dbReference type="PANTHER" id="PTHR12875">
    <property type="entry name" value="GOLGI TO ER TRAFFIC PROTEIN 4 HOMOLOG"/>
    <property type="match status" value="1"/>
</dbReference>
<dbReference type="FunCoup" id="A0A1X7VSS6">
    <property type="interactions" value="689"/>
</dbReference>
<evidence type="ECO:0000313" key="2">
    <source>
        <dbReference type="EnsemblMetazoa" id="Aqu2.1.43431_001"/>
    </source>
</evidence>
<sequence length="369" mass="42095">MAAKRKSKIEERLKASLDGGDYYNALQTIKVLYSRYNSQGKSDECISLLYNGASELLKKDKWESGTEISLILVNHLKDKKLPITTDLINKLESLFHCYKFLKDEDCIQHPKLPLLRLYPSIASLDKEGAARLHAMQINRDLFMKAVLKWTSLVDESLKYGHTKLHKLLALSYFQEGELEKARKHFLYCDLPDEFGQLLVDLSYKEAKPHEIEMFITQAVLQLLVLEKKDVALKTYKTYCRNHSLVGSFMPPPFPHYPLLNFTWFLLHSLDIGSTDVFHCLCHCYIQAISWDPLYHNYLSKIGDIYFGIKTTKDNSSGGGLMDLLSGQNISSLMSSLGGLPDELPWQQQAPAPVQQLQESDLLETVEGLD</sequence>
<dbReference type="InterPro" id="IPR011990">
    <property type="entry name" value="TPR-like_helical_dom_sf"/>
</dbReference>
<organism evidence="2">
    <name type="scientific">Amphimedon queenslandica</name>
    <name type="common">Sponge</name>
    <dbReference type="NCBI Taxonomy" id="400682"/>
    <lineage>
        <taxon>Eukaryota</taxon>
        <taxon>Metazoa</taxon>
        <taxon>Porifera</taxon>
        <taxon>Demospongiae</taxon>
        <taxon>Heteroscleromorpha</taxon>
        <taxon>Haplosclerida</taxon>
        <taxon>Niphatidae</taxon>
        <taxon>Amphimedon</taxon>
    </lineage>
</organism>
<dbReference type="EnsemblMetazoa" id="Aqu2.1.43431_001">
    <property type="protein sequence ID" value="Aqu2.1.43431_001"/>
    <property type="gene ID" value="Aqu2.1.43431"/>
</dbReference>
<evidence type="ECO:0000256" key="1">
    <source>
        <dbReference type="ARBA" id="ARBA00005351"/>
    </source>
</evidence>
<dbReference type="InterPro" id="IPR007317">
    <property type="entry name" value="GET4"/>
</dbReference>
<dbReference type="KEGG" id="aqu:105313254"/>
<dbReference type="Proteomes" id="UP000007879">
    <property type="component" value="Unassembled WGS sequence"/>
</dbReference>
<evidence type="ECO:0008006" key="4">
    <source>
        <dbReference type="Google" id="ProtNLM"/>
    </source>
</evidence>
<dbReference type="AlphaFoldDB" id="A0A1X7VSS6"/>
<dbReference type="STRING" id="400682.A0A1X7VSS6"/>
<proteinExistence type="inferred from homology"/>